<feature type="region of interest" description="Disordered" evidence="1">
    <location>
        <begin position="1"/>
        <end position="27"/>
    </location>
</feature>
<proteinExistence type="predicted"/>
<dbReference type="InParanoid" id="A0A2T0GYZ5"/>
<protein>
    <submittedName>
        <fullName evidence="3">DUF397 domain-containing protein</fullName>
    </submittedName>
</protein>
<dbReference type="Proteomes" id="UP000239352">
    <property type="component" value="Unassembled WGS sequence"/>
</dbReference>
<name>A0A2T0GYZ5_ACTMO</name>
<comment type="caution">
    <text evidence="3">The sequence shown here is derived from an EMBL/GenBank/DDBJ whole genome shotgun (WGS) entry which is preliminary data.</text>
</comment>
<reference evidence="3 4" key="1">
    <citation type="submission" date="2018-03" db="EMBL/GenBank/DDBJ databases">
        <title>Actinopolyspora mortivallis from Sahara, screening for active biomolecules.</title>
        <authorList>
            <person name="Selama O."/>
            <person name="Wellington E.M.H."/>
            <person name="Hacene H."/>
        </authorList>
    </citation>
    <scope>NUCLEOTIDE SEQUENCE [LARGE SCALE GENOMIC DNA]</scope>
    <source>
        <strain evidence="3 4">M5A</strain>
    </source>
</reference>
<evidence type="ECO:0000313" key="4">
    <source>
        <dbReference type="Proteomes" id="UP000239352"/>
    </source>
</evidence>
<feature type="domain" description="DUF397" evidence="2">
    <location>
        <begin position="11"/>
        <end position="66"/>
    </location>
</feature>
<sequence>MTSQLFGPTTAWRKSSRSGSGGPGGGNCVEVAFGPGITAVRDSKSPHDGTLTLPSHTWTTFLTALRTGHYDHQDR</sequence>
<dbReference type="RefSeq" id="WP_106112774.1">
    <property type="nucleotide sequence ID" value="NZ_PVSR01000004.1"/>
</dbReference>
<dbReference type="EMBL" id="PVSR01000004">
    <property type="protein sequence ID" value="PRW64324.1"/>
    <property type="molecule type" value="Genomic_DNA"/>
</dbReference>
<gene>
    <name evidence="3" type="ORF">CEP50_05130</name>
</gene>
<dbReference type="Pfam" id="PF04149">
    <property type="entry name" value="DUF397"/>
    <property type="match status" value="1"/>
</dbReference>
<organism evidence="3 4">
    <name type="scientific">Actinopolyspora mortivallis</name>
    <dbReference type="NCBI Taxonomy" id="33906"/>
    <lineage>
        <taxon>Bacteria</taxon>
        <taxon>Bacillati</taxon>
        <taxon>Actinomycetota</taxon>
        <taxon>Actinomycetes</taxon>
        <taxon>Actinopolysporales</taxon>
        <taxon>Actinopolysporaceae</taxon>
        <taxon>Actinopolyspora</taxon>
    </lineage>
</organism>
<evidence type="ECO:0000259" key="2">
    <source>
        <dbReference type="Pfam" id="PF04149"/>
    </source>
</evidence>
<evidence type="ECO:0000256" key="1">
    <source>
        <dbReference type="SAM" id="MobiDB-lite"/>
    </source>
</evidence>
<dbReference type="STRING" id="1050202.GCA_000384035_02045"/>
<keyword evidence="4" id="KW-1185">Reference proteome</keyword>
<evidence type="ECO:0000313" key="3">
    <source>
        <dbReference type="EMBL" id="PRW64324.1"/>
    </source>
</evidence>
<dbReference type="InterPro" id="IPR007278">
    <property type="entry name" value="DUF397"/>
</dbReference>
<dbReference type="AlphaFoldDB" id="A0A2T0GYZ5"/>
<accession>A0A2T0GYZ5</accession>